<dbReference type="InterPro" id="IPR036097">
    <property type="entry name" value="HisK_dim/P_sf"/>
</dbReference>
<organism evidence="14 15">
    <name type="scientific">Sphingomonas sanxanigenens</name>
    <dbReference type="NCBI Taxonomy" id="397260"/>
    <lineage>
        <taxon>Bacteria</taxon>
        <taxon>Pseudomonadati</taxon>
        <taxon>Pseudomonadota</taxon>
        <taxon>Alphaproteobacteria</taxon>
        <taxon>Sphingomonadales</taxon>
        <taxon>Sphingomonadaceae</taxon>
        <taxon>Sphingomonas</taxon>
    </lineage>
</organism>
<sequence>MAGLRLPPLIHSATFRFAALVFALQLVAAGLIMLAVRQLTQDELIGTTRALAIELRDDLRSTYAQGRADALEATIRARLSASDKDETVLLFARADGSPIIGNLGAWPPSVPGDAQWRIINLYRVDRDKPEQMGLVATQLPDGTRLLAGHVIENSLRLNRILEGAMLSALLLALPLALVGAAIAARTISGRLQRINQTARAVSEGDLSQRVAPDGSGDAFETLGLSINAMLERIEALVGELRIITDGLAHDLRSPLTRLKARLDRAIDEIGDRDEQGLLPAAQAEADTLLAMLGTALQISRVEAGIGRDRFTMTDLAEMVSDIGEMYGPLAEERGFSIETQASGALTLPVHRELMGQAIANLADNALKYGGGRIQLLARREGPWAEVIVADDGSGIPPERHEEALRRFGRLDAARHIGGAGLGLALVGAVARLHKGKIALEDNRPGLRVVLSIPVEDEAA</sequence>
<dbReference type="SMART" id="SM00388">
    <property type="entry name" value="HisKA"/>
    <property type="match status" value="1"/>
</dbReference>
<evidence type="ECO:0000256" key="8">
    <source>
        <dbReference type="ARBA" id="ARBA00022989"/>
    </source>
</evidence>
<dbReference type="SUPFAM" id="SSF55874">
    <property type="entry name" value="ATPase domain of HSP90 chaperone/DNA topoisomerase II/histidine kinase"/>
    <property type="match status" value="1"/>
</dbReference>
<dbReference type="Gene3D" id="3.30.565.10">
    <property type="entry name" value="Histidine kinase-like ATPase, C-terminal domain"/>
    <property type="match status" value="1"/>
</dbReference>
<dbReference type="GO" id="GO:0000155">
    <property type="term" value="F:phosphorelay sensor kinase activity"/>
    <property type="evidence" value="ECO:0007669"/>
    <property type="project" value="InterPro"/>
</dbReference>
<evidence type="ECO:0000256" key="4">
    <source>
        <dbReference type="ARBA" id="ARBA00022553"/>
    </source>
</evidence>
<dbReference type="SMART" id="SM00387">
    <property type="entry name" value="HATPase_c"/>
    <property type="match status" value="1"/>
</dbReference>
<dbReference type="InterPro" id="IPR003660">
    <property type="entry name" value="HAMP_dom"/>
</dbReference>
<feature type="transmembrane region" description="Helical" evidence="11">
    <location>
        <begin position="15"/>
        <end position="36"/>
    </location>
</feature>
<dbReference type="SUPFAM" id="SSF158472">
    <property type="entry name" value="HAMP domain-like"/>
    <property type="match status" value="1"/>
</dbReference>
<keyword evidence="4" id="KW-0597">Phosphoprotein</keyword>
<accession>A0A2W5C2I8</accession>
<dbReference type="Proteomes" id="UP000249066">
    <property type="component" value="Unassembled WGS sequence"/>
</dbReference>
<evidence type="ECO:0000259" key="13">
    <source>
        <dbReference type="PROSITE" id="PS50885"/>
    </source>
</evidence>
<evidence type="ECO:0000256" key="11">
    <source>
        <dbReference type="SAM" id="Phobius"/>
    </source>
</evidence>
<dbReference type="PANTHER" id="PTHR45436">
    <property type="entry name" value="SENSOR HISTIDINE KINASE YKOH"/>
    <property type="match status" value="1"/>
</dbReference>
<keyword evidence="8 11" id="KW-1133">Transmembrane helix</keyword>
<feature type="transmembrane region" description="Helical" evidence="11">
    <location>
        <begin position="164"/>
        <end position="184"/>
    </location>
</feature>
<comment type="subcellular location">
    <subcellularLocation>
        <location evidence="2">Membrane</location>
    </subcellularLocation>
</comment>
<dbReference type="EC" id="2.7.13.3" evidence="3"/>
<proteinExistence type="predicted"/>
<dbReference type="InterPro" id="IPR050428">
    <property type="entry name" value="TCS_sensor_his_kinase"/>
</dbReference>
<dbReference type="CDD" id="cd00075">
    <property type="entry name" value="HATPase"/>
    <property type="match status" value="1"/>
</dbReference>
<comment type="caution">
    <text evidence="14">The sequence shown here is derived from an EMBL/GenBank/DDBJ whole genome shotgun (WGS) entry which is preliminary data.</text>
</comment>
<dbReference type="PROSITE" id="PS50885">
    <property type="entry name" value="HAMP"/>
    <property type="match status" value="1"/>
</dbReference>
<dbReference type="AlphaFoldDB" id="A0A2W5C2I8"/>
<keyword evidence="6 11" id="KW-0812">Transmembrane</keyword>
<dbReference type="InterPro" id="IPR036890">
    <property type="entry name" value="HATPase_C_sf"/>
</dbReference>
<dbReference type="GO" id="GO:0005886">
    <property type="term" value="C:plasma membrane"/>
    <property type="evidence" value="ECO:0007669"/>
    <property type="project" value="TreeGrafter"/>
</dbReference>
<protein>
    <recommendedName>
        <fullName evidence="3">histidine kinase</fullName>
        <ecNumber evidence="3">2.7.13.3</ecNumber>
    </recommendedName>
</protein>
<dbReference type="CDD" id="cd06225">
    <property type="entry name" value="HAMP"/>
    <property type="match status" value="1"/>
</dbReference>
<dbReference type="Gene3D" id="6.10.340.10">
    <property type="match status" value="1"/>
</dbReference>
<evidence type="ECO:0000256" key="5">
    <source>
        <dbReference type="ARBA" id="ARBA00022679"/>
    </source>
</evidence>
<dbReference type="Pfam" id="PF00672">
    <property type="entry name" value="HAMP"/>
    <property type="match status" value="1"/>
</dbReference>
<evidence type="ECO:0000313" key="14">
    <source>
        <dbReference type="EMBL" id="PZO89515.1"/>
    </source>
</evidence>
<keyword evidence="9" id="KW-0902">Two-component regulatory system</keyword>
<dbReference type="SUPFAM" id="SSF47384">
    <property type="entry name" value="Homodimeric domain of signal transducing histidine kinase"/>
    <property type="match status" value="1"/>
</dbReference>
<dbReference type="InterPro" id="IPR004358">
    <property type="entry name" value="Sig_transdc_His_kin-like_C"/>
</dbReference>
<keyword evidence="7 14" id="KW-0418">Kinase</keyword>
<dbReference type="CDD" id="cd00082">
    <property type="entry name" value="HisKA"/>
    <property type="match status" value="1"/>
</dbReference>
<evidence type="ECO:0000256" key="6">
    <source>
        <dbReference type="ARBA" id="ARBA00022692"/>
    </source>
</evidence>
<name>A0A2W5C2I8_9SPHN</name>
<dbReference type="InterPro" id="IPR003661">
    <property type="entry name" value="HisK_dim/P_dom"/>
</dbReference>
<comment type="catalytic activity">
    <reaction evidence="1">
        <text>ATP + protein L-histidine = ADP + protein N-phospho-L-histidine.</text>
        <dbReference type="EC" id="2.7.13.3"/>
    </reaction>
</comment>
<dbReference type="PANTHER" id="PTHR45436:SF8">
    <property type="entry name" value="HISTIDINE KINASE"/>
    <property type="match status" value="1"/>
</dbReference>
<evidence type="ECO:0000256" key="10">
    <source>
        <dbReference type="ARBA" id="ARBA00023136"/>
    </source>
</evidence>
<keyword evidence="5" id="KW-0808">Transferase</keyword>
<reference evidence="14 15" key="1">
    <citation type="submission" date="2017-08" db="EMBL/GenBank/DDBJ databases">
        <title>Infants hospitalized years apart are colonized by the same room-sourced microbial strains.</title>
        <authorList>
            <person name="Brooks B."/>
            <person name="Olm M.R."/>
            <person name="Firek B.A."/>
            <person name="Baker R."/>
            <person name="Thomas B.C."/>
            <person name="Morowitz M.J."/>
            <person name="Banfield J.F."/>
        </authorList>
    </citation>
    <scope>NUCLEOTIDE SEQUENCE [LARGE SCALE GENOMIC DNA]</scope>
    <source>
        <strain evidence="14">S2_018_000_R2_101</strain>
    </source>
</reference>
<evidence type="ECO:0000256" key="3">
    <source>
        <dbReference type="ARBA" id="ARBA00012438"/>
    </source>
</evidence>
<evidence type="ECO:0000256" key="9">
    <source>
        <dbReference type="ARBA" id="ARBA00023012"/>
    </source>
</evidence>
<evidence type="ECO:0000259" key="12">
    <source>
        <dbReference type="PROSITE" id="PS50109"/>
    </source>
</evidence>
<evidence type="ECO:0000256" key="1">
    <source>
        <dbReference type="ARBA" id="ARBA00000085"/>
    </source>
</evidence>
<evidence type="ECO:0000256" key="2">
    <source>
        <dbReference type="ARBA" id="ARBA00004370"/>
    </source>
</evidence>
<dbReference type="SMART" id="SM00304">
    <property type="entry name" value="HAMP"/>
    <property type="match status" value="1"/>
</dbReference>
<dbReference type="InterPro" id="IPR003594">
    <property type="entry name" value="HATPase_dom"/>
</dbReference>
<feature type="domain" description="HAMP" evidence="13">
    <location>
        <begin position="185"/>
        <end position="238"/>
    </location>
</feature>
<dbReference type="PRINTS" id="PR00344">
    <property type="entry name" value="BCTRLSENSOR"/>
</dbReference>
<evidence type="ECO:0000313" key="15">
    <source>
        <dbReference type="Proteomes" id="UP000249066"/>
    </source>
</evidence>
<dbReference type="EMBL" id="QFNN01000056">
    <property type="protein sequence ID" value="PZO89515.1"/>
    <property type="molecule type" value="Genomic_DNA"/>
</dbReference>
<gene>
    <name evidence="14" type="ORF">DI623_09980</name>
</gene>
<evidence type="ECO:0000256" key="7">
    <source>
        <dbReference type="ARBA" id="ARBA00022777"/>
    </source>
</evidence>
<dbReference type="PROSITE" id="PS50109">
    <property type="entry name" value="HIS_KIN"/>
    <property type="match status" value="1"/>
</dbReference>
<dbReference type="Pfam" id="PF02518">
    <property type="entry name" value="HATPase_c"/>
    <property type="match status" value="1"/>
</dbReference>
<dbReference type="InterPro" id="IPR005467">
    <property type="entry name" value="His_kinase_dom"/>
</dbReference>
<dbReference type="Gene3D" id="1.10.287.130">
    <property type="match status" value="1"/>
</dbReference>
<keyword evidence="10 11" id="KW-0472">Membrane</keyword>
<feature type="domain" description="Histidine kinase" evidence="12">
    <location>
        <begin position="246"/>
        <end position="456"/>
    </location>
</feature>